<reference evidence="3 4" key="1">
    <citation type="submission" date="2018-08" db="EMBL/GenBank/DDBJ databases">
        <title>A genome reference for cultivated species of the human gut microbiota.</title>
        <authorList>
            <person name="Zou Y."/>
            <person name="Xue W."/>
            <person name="Luo G."/>
        </authorList>
    </citation>
    <scope>NUCLEOTIDE SEQUENCE [LARGE SCALE GENOMIC DNA]</scope>
    <source>
        <strain evidence="3 4">AM50-4</strain>
    </source>
</reference>
<reference evidence="2 5" key="2">
    <citation type="journal article" date="2019" name="Nat. Med.">
        <title>A library of human gut bacterial isolates paired with longitudinal multiomics data enables mechanistic microbiome research.</title>
        <authorList>
            <person name="Poyet M."/>
            <person name="Groussin M."/>
            <person name="Gibbons S.M."/>
            <person name="Avila-Pacheco J."/>
            <person name="Jiang X."/>
            <person name="Kearney S.M."/>
            <person name="Perrotta A.R."/>
            <person name="Berdy B."/>
            <person name="Zhao S."/>
            <person name="Lieberman T.D."/>
            <person name="Swanson P.K."/>
            <person name="Smith M."/>
            <person name="Roesemann S."/>
            <person name="Alexander J.E."/>
            <person name="Rich S.A."/>
            <person name="Livny J."/>
            <person name="Vlamakis H."/>
            <person name="Clish C."/>
            <person name="Bullock K."/>
            <person name="Deik A."/>
            <person name="Scott J."/>
            <person name="Pierce K.A."/>
            <person name="Xavier R.J."/>
            <person name="Alm E.J."/>
        </authorList>
    </citation>
    <scope>NUCLEOTIDE SEQUENCE [LARGE SCALE GENOMIC DNA]</scope>
    <source>
        <strain evidence="2 5">BIOML-A21</strain>
    </source>
</reference>
<keyword evidence="1" id="KW-0732">Signal</keyword>
<dbReference type="Proteomes" id="UP000283684">
    <property type="component" value="Unassembled WGS sequence"/>
</dbReference>
<dbReference type="EMBL" id="QSEE01000024">
    <property type="protein sequence ID" value="RGZ44826.1"/>
    <property type="molecule type" value="Genomic_DNA"/>
</dbReference>
<feature type="chain" id="PRO_5036349582" evidence="1">
    <location>
        <begin position="20"/>
        <end position="59"/>
    </location>
</feature>
<dbReference type="RefSeq" id="WP_147346850.1">
    <property type="nucleotide sequence ID" value="NZ_WCTZ01000004.1"/>
</dbReference>
<accession>A0A413N8F3</accession>
<gene>
    <name evidence="3" type="ORF">DW988_18480</name>
    <name evidence="2" type="ORF">GAQ34_05735</name>
</gene>
<dbReference type="AlphaFoldDB" id="A0A413N8F3"/>
<evidence type="ECO:0000313" key="2">
    <source>
        <dbReference type="EMBL" id="KAB4186884.1"/>
    </source>
</evidence>
<proteinExistence type="predicted"/>
<name>A0A413N8F3_BACUN</name>
<feature type="signal peptide" evidence="1">
    <location>
        <begin position="1"/>
        <end position="19"/>
    </location>
</feature>
<sequence>MKKVFILLVLCVLAPVSYAAVQIAQFIITECGTMYQIPSDSTEKEACEYLDFLTARDCG</sequence>
<evidence type="ECO:0000313" key="5">
    <source>
        <dbReference type="Proteomes" id="UP000442334"/>
    </source>
</evidence>
<evidence type="ECO:0000256" key="1">
    <source>
        <dbReference type="SAM" id="SignalP"/>
    </source>
</evidence>
<dbReference type="EMBL" id="WCUA01000004">
    <property type="protein sequence ID" value="KAB4186884.1"/>
    <property type="molecule type" value="Genomic_DNA"/>
</dbReference>
<organism evidence="3 4">
    <name type="scientific">Bacteroides uniformis</name>
    <dbReference type="NCBI Taxonomy" id="820"/>
    <lineage>
        <taxon>Bacteria</taxon>
        <taxon>Pseudomonadati</taxon>
        <taxon>Bacteroidota</taxon>
        <taxon>Bacteroidia</taxon>
        <taxon>Bacteroidales</taxon>
        <taxon>Bacteroidaceae</taxon>
        <taxon>Bacteroides</taxon>
    </lineage>
</organism>
<protein>
    <submittedName>
        <fullName evidence="3">Uncharacterized protein</fullName>
    </submittedName>
</protein>
<evidence type="ECO:0000313" key="4">
    <source>
        <dbReference type="Proteomes" id="UP000283684"/>
    </source>
</evidence>
<comment type="caution">
    <text evidence="3">The sequence shown here is derived from an EMBL/GenBank/DDBJ whole genome shotgun (WGS) entry which is preliminary data.</text>
</comment>
<dbReference type="Proteomes" id="UP000442334">
    <property type="component" value="Unassembled WGS sequence"/>
</dbReference>
<evidence type="ECO:0000313" key="3">
    <source>
        <dbReference type="EMBL" id="RGZ44826.1"/>
    </source>
</evidence>